<evidence type="ECO:0000259" key="2">
    <source>
        <dbReference type="Pfam" id="PF00041"/>
    </source>
</evidence>
<keyword evidence="4" id="KW-1185">Reference proteome</keyword>
<dbReference type="Gene3D" id="2.60.40.10">
    <property type="entry name" value="Immunoglobulins"/>
    <property type="match status" value="2"/>
</dbReference>
<dbReference type="Pfam" id="PF00041">
    <property type="entry name" value="fn3"/>
    <property type="match status" value="1"/>
</dbReference>
<evidence type="ECO:0000256" key="1">
    <source>
        <dbReference type="SAM" id="SignalP"/>
    </source>
</evidence>
<dbReference type="EMBL" id="FSRK01000002">
    <property type="protein sequence ID" value="SIO37989.1"/>
    <property type="molecule type" value="Genomic_DNA"/>
</dbReference>
<organism evidence="3 4">
    <name type="scientific">Epilithonimonas zeae</name>
    <dbReference type="NCBI Taxonomy" id="1416779"/>
    <lineage>
        <taxon>Bacteria</taxon>
        <taxon>Pseudomonadati</taxon>
        <taxon>Bacteroidota</taxon>
        <taxon>Flavobacteriia</taxon>
        <taxon>Flavobacteriales</taxon>
        <taxon>Weeksellaceae</taxon>
        <taxon>Chryseobacterium group</taxon>
        <taxon>Epilithonimonas</taxon>
    </lineage>
</organism>
<dbReference type="InterPro" id="IPR013783">
    <property type="entry name" value="Ig-like_fold"/>
</dbReference>
<keyword evidence="1" id="KW-0732">Signal</keyword>
<name>A0A1N6J1C5_9FLAO</name>
<accession>A0A1N6J1C5</accession>
<evidence type="ECO:0000313" key="4">
    <source>
        <dbReference type="Proteomes" id="UP000185207"/>
    </source>
</evidence>
<dbReference type="SUPFAM" id="SSF49265">
    <property type="entry name" value="Fibronectin type III"/>
    <property type="match status" value="1"/>
</dbReference>
<protein>
    <recommendedName>
        <fullName evidence="2">Fibronectin type-III domain-containing protein</fullName>
    </recommendedName>
</protein>
<dbReference type="InterPro" id="IPR003961">
    <property type="entry name" value="FN3_dom"/>
</dbReference>
<dbReference type="Proteomes" id="UP000185207">
    <property type="component" value="Unassembled WGS sequence"/>
</dbReference>
<feature type="domain" description="Fibronectin type-III" evidence="2">
    <location>
        <begin position="129"/>
        <end position="203"/>
    </location>
</feature>
<feature type="signal peptide" evidence="1">
    <location>
        <begin position="1"/>
        <end position="25"/>
    </location>
</feature>
<dbReference type="AlphaFoldDB" id="A0A1N6J1C5"/>
<feature type="chain" id="PRO_5012432885" description="Fibronectin type-III domain-containing protein" evidence="1">
    <location>
        <begin position="26"/>
        <end position="309"/>
    </location>
</feature>
<dbReference type="STRING" id="1416779.SAMN05444409_3202"/>
<evidence type="ECO:0000313" key="3">
    <source>
        <dbReference type="EMBL" id="SIO37989.1"/>
    </source>
</evidence>
<reference evidence="4" key="1">
    <citation type="submission" date="2016-11" db="EMBL/GenBank/DDBJ databases">
        <authorList>
            <person name="Varghese N."/>
            <person name="Submissions S."/>
        </authorList>
    </citation>
    <scope>NUCLEOTIDE SEQUENCE [LARGE SCALE GENOMIC DNA]</scope>
    <source>
        <strain evidence="4">DSM 27623</strain>
    </source>
</reference>
<gene>
    <name evidence="3" type="ORF">SAMN05444409_3202</name>
</gene>
<dbReference type="InterPro" id="IPR036116">
    <property type="entry name" value="FN3_sf"/>
</dbReference>
<sequence length="309" mass="33870">MMKMTNFFYLLLIVCLLGCSREEHTDEQGSSCGKVSNVSFSASSSTITINYSSGDGTNSYKIEYGLTGFSQGSGTSFTTSNTYAEIGDLASSTTYDFYITGICSSTENSVPYKLSSVTTQQSQCKGSTSVQFYQYDPNEVALQFSYSGGSVYQYEVEYGPTGFKLGKGIRQKTESWSSSLSIKNLTYETAYDFYVRTFCSEGDPNQFKKFSYTTGTSCPKPFNLNSYVISGSCNVGLGATRGFSWDSYGSPQSYTISLIQDVNSAPTAQTFTTSNKSIAISNMYCNWKGFYVKSNCGNKSSEWAGPFIF</sequence>
<proteinExistence type="predicted"/>